<accession>A0AAP6ELX3</accession>
<evidence type="ECO:0000313" key="2">
    <source>
        <dbReference type="EMBL" id="MDX3019632.1"/>
    </source>
</evidence>
<keyword evidence="3" id="KW-1185">Reference proteome</keyword>
<dbReference type="AlphaFoldDB" id="A0AAP6ELX3"/>
<dbReference type="GeneID" id="69805031"/>
<dbReference type="RefSeq" id="WP_141655555.1">
    <property type="nucleotide sequence ID" value="NZ_BCMK01000195.1"/>
</dbReference>
<reference evidence="1 3" key="1">
    <citation type="journal article" date="2023" name="Microb. Genom.">
        <title>Mesoterricola silvestris gen. nov., sp. nov., Mesoterricola sediminis sp. nov., Geothrix oryzae sp. nov., Geothrix edaphica sp. nov., Geothrix rubra sp. nov., and Geothrix limicola sp. nov., six novel members of Acidobacteriota isolated from soils.</title>
        <authorList>
            <person name="Weisberg A.J."/>
            <person name="Pearce E."/>
            <person name="Kramer C.G."/>
            <person name="Chang J.H."/>
            <person name="Clarke C.R."/>
        </authorList>
    </citation>
    <scope>NUCLEOTIDE SEQUENCE</scope>
    <source>
        <strain evidence="2 3">NB05-1H</strain>
        <strain evidence="1">NRRL_B-16521</strain>
    </source>
</reference>
<dbReference type="Proteomes" id="UP001272987">
    <property type="component" value="Unassembled WGS sequence"/>
</dbReference>
<evidence type="ECO:0000313" key="3">
    <source>
        <dbReference type="Proteomes" id="UP001272987"/>
    </source>
</evidence>
<dbReference type="EMBL" id="JARAWC010000107">
    <property type="protein sequence ID" value="MDX2967383.1"/>
    <property type="molecule type" value="Genomic_DNA"/>
</dbReference>
<comment type="caution">
    <text evidence="1">The sequence shown here is derived from an EMBL/GenBank/DDBJ whole genome shotgun (WGS) entry which is preliminary data.</text>
</comment>
<evidence type="ECO:0000313" key="4">
    <source>
        <dbReference type="Proteomes" id="UP001282288"/>
    </source>
</evidence>
<dbReference type="EMBL" id="JARAWP010000010">
    <property type="protein sequence ID" value="MDX3019632.1"/>
    <property type="molecule type" value="Genomic_DNA"/>
</dbReference>
<sequence>MTEILYLTDWFIPKIAQHSAVKSSKRLSANRLGVLRRDGVALTIAPVQVEILSADLVEQILQDDIPTIICLVPKASHYLWSARERATELGSDVQTMSEVFWSMTEEDPQGFLSNDVTVTRRILRQHSQAHQVEMICESSMRIARAGGMSDVTVSVEYGYEFGEEALVKALDRHPGMDVVLNSNPNGRMTAAALEHAKHAGVRLLNLSSLMGALKNP</sequence>
<dbReference type="Proteomes" id="UP001282288">
    <property type="component" value="Unassembled WGS sequence"/>
</dbReference>
<protein>
    <submittedName>
        <fullName evidence="1">Uncharacterized protein</fullName>
    </submittedName>
</protein>
<evidence type="ECO:0000313" key="1">
    <source>
        <dbReference type="EMBL" id="MDX2967383.1"/>
    </source>
</evidence>
<organism evidence="1 4">
    <name type="scientific">Streptomyces acidiscabies</name>
    <dbReference type="NCBI Taxonomy" id="42234"/>
    <lineage>
        <taxon>Bacteria</taxon>
        <taxon>Bacillati</taxon>
        <taxon>Actinomycetota</taxon>
        <taxon>Actinomycetes</taxon>
        <taxon>Kitasatosporales</taxon>
        <taxon>Streptomycetaceae</taxon>
        <taxon>Streptomyces</taxon>
    </lineage>
</organism>
<name>A0AAP6ELX3_9ACTN</name>
<gene>
    <name evidence="1" type="ORF">PV399_47975</name>
    <name evidence="2" type="ORF">PV666_17270</name>
</gene>
<proteinExistence type="predicted"/>